<dbReference type="Proteomes" id="UP000650467">
    <property type="component" value="Unassembled WGS sequence"/>
</dbReference>
<dbReference type="Pfam" id="PF01753">
    <property type="entry name" value="zf-MYND"/>
    <property type="match status" value="1"/>
</dbReference>
<keyword evidence="3" id="KW-0862">Zinc</keyword>
<evidence type="ECO:0000313" key="7">
    <source>
        <dbReference type="Proteomes" id="UP000650467"/>
    </source>
</evidence>
<evidence type="ECO:0000256" key="3">
    <source>
        <dbReference type="ARBA" id="ARBA00022833"/>
    </source>
</evidence>
<keyword evidence="1" id="KW-0479">Metal-binding</keyword>
<name>A0A835SQA9_CHLIN</name>
<feature type="domain" description="MYND-type" evidence="5">
    <location>
        <begin position="2"/>
        <end position="21"/>
    </location>
</feature>
<dbReference type="Gene3D" id="6.10.140.2220">
    <property type="match status" value="1"/>
</dbReference>
<sequence length="247" mass="26535">MVTYCGREHQAADWPQHKSECATFKRLGLKARFYNDEQMLAMFPLKDSRAGSSTTGAAGGGSEGSDAAGPATDVNDPAFVAALMSGSMPQQPGRPVPSGSVCGLCAKGGALTTTSCCQQPVCNNSHRYRIGTYSRNFCLRSHDRYTLCGSHGQEGCNTRRDWRDCNKCTREPRNGGSYDTANRLWLDLNTYNFCPLLEKDVPRHSLCSTCDSCGGKYVSRVEGSATTGQGTICTRCSEGLFGGGTGF</sequence>
<keyword evidence="2" id="KW-0863">Zinc-finger</keyword>
<dbReference type="GO" id="GO:0008270">
    <property type="term" value="F:zinc ion binding"/>
    <property type="evidence" value="ECO:0007669"/>
    <property type="project" value="UniProtKB-KW"/>
</dbReference>
<comment type="caution">
    <text evidence="6">The sequence shown here is derived from an EMBL/GenBank/DDBJ whole genome shotgun (WGS) entry which is preliminary data.</text>
</comment>
<organism evidence="6 7">
    <name type="scientific">Chlamydomonas incerta</name>
    <dbReference type="NCBI Taxonomy" id="51695"/>
    <lineage>
        <taxon>Eukaryota</taxon>
        <taxon>Viridiplantae</taxon>
        <taxon>Chlorophyta</taxon>
        <taxon>core chlorophytes</taxon>
        <taxon>Chlorophyceae</taxon>
        <taxon>CS clade</taxon>
        <taxon>Chlamydomonadales</taxon>
        <taxon>Chlamydomonadaceae</taxon>
        <taxon>Chlamydomonas</taxon>
    </lineage>
</organism>
<keyword evidence="7" id="KW-1185">Reference proteome</keyword>
<evidence type="ECO:0000256" key="4">
    <source>
        <dbReference type="SAM" id="MobiDB-lite"/>
    </source>
</evidence>
<evidence type="ECO:0000313" key="6">
    <source>
        <dbReference type="EMBL" id="KAG2429347.1"/>
    </source>
</evidence>
<dbReference type="SUPFAM" id="SSF144232">
    <property type="entry name" value="HIT/MYND zinc finger-like"/>
    <property type="match status" value="1"/>
</dbReference>
<dbReference type="EMBL" id="JAEHOC010000031">
    <property type="protein sequence ID" value="KAG2429347.1"/>
    <property type="molecule type" value="Genomic_DNA"/>
</dbReference>
<dbReference type="InterPro" id="IPR002893">
    <property type="entry name" value="Znf_MYND"/>
</dbReference>
<proteinExistence type="predicted"/>
<dbReference type="OrthoDB" id="432970at2759"/>
<evidence type="ECO:0000256" key="1">
    <source>
        <dbReference type="ARBA" id="ARBA00022723"/>
    </source>
</evidence>
<reference evidence="6" key="1">
    <citation type="journal article" date="2020" name="bioRxiv">
        <title>Comparative genomics of Chlamydomonas.</title>
        <authorList>
            <person name="Craig R.J."/>
            <person name="Hasan A.R."/>
            <person name="Ness R.W."/>
            <person name="Keightley P.D."/>
        </authorList>
    </citation>
    <scope>NUCLEOTIDE SEQUENCE</scope>
    <source>
        <strain evidence="6">SAG 7.73</strain>
    </source>
</reference>
<dbReference type="AlphaFoldDB" id="A0A835SQA9"/>
<accession>A0A835SQA9</accession>
<feature type="region of interest" description="Disordered" evidence="4">
    <location>
        <begin position="48"/>
        <end position="73"/>
    </location>
</feature>
<evidence type="ECO:0000256" key="2">
    <source>
        <dbReference type="ARBA" id="ARBA00022771"/>
    </source>
</evidence>
<evidence type="ECO:0000259" key="5">
    <source>
        <dbReference type="Pfam" id="PF01753"/>
    </source>
</evidence>
<protein>
    <recommendedName>
        <fullName evidence="5">MYND-type domain-containing protein</fullName>
    </recommendedName>
</protein>
<gene>
    <name evidence="6" type="ORF">HXX76_011113</name>
</gene>